<organism evidence="1 2">
    <name type="scientific">Solea senegalensis</name>
    <name type="common">Senegalese sole</name>
    <dbReference type="NCBI Taxonomy" id="28829"/>
    <lineage>
        <taxon>Eukaryota</taxon>
        <taxon>Metazoa</taxon>
        <taxon>Chordata</taxon>
        <taxon>Craniata</taxon>
        <taxon>Vertebrata</taxon>
        <taxon>Euteleostomi</taxon>
        <taxon>Actinopterygii</taxon>
        <taxon>Neopterygii</taxon>
        <taxon>Teleostei</taxon>
        <taxon>Neoteleostei</taxon>
        <taxon>Acanthomorphata</taxon>
        <taxon>Carangaria</taxon>
        <taxon>Pleuronectiformes</taxon>
        <taxon>Pleuronectoidei</taxon>
        <taxon>Soleidae</taxon>
        <taxon>Solea</taxon>
    </lineage>
</organism>
<feature type="non-terminal residue" evidence="1">
    <location>
        <position position="167"/>
    </location>
</feature>
<comment type="caution">
    <text evidence="1">The sequence shown here is derived from an EMBL/GenBank/DDBJ whole genome shotgun (WGS) entry which is preliminary data.</text>
</comment>
<dbReference type="PANTHER" id="PTHR47642:SF5">
    <property type="entry name" value="ATP-DEPENDENT DNA HELICASE"/>
    <property type="match status" value="1"/>
</dbReference>
<gene>
    <name evidence="1" type="ORF">JOB18_027468</name>
</gene>
<protein>
    <submittedName>
        <fullName evidence="1">Uncharacterized protein</fullName>
    </submittedName>
</protein>
<name>A0AAV6PBC9_SOLSE</name>
<accession>A0AAV6PBC9</accession>
<evidence type="ECO:0000313" key="1">
    <source>
        <dbReference type="EMBL" id="KAG7454936.1"/>
    </source>
</evidence>
<dbReference type="PANTHER" id="PTHR47642">
    <property type="entry name" value="ATP-DEPENDENT DNA HELICASE"/>
    <property type="match status" value="1"/>
</dbReference>
<dbReference type="InterPro" id="IPR051055">
    <property type="entry name" value="PIF1_helicase"/>
</dbReference>
<proteinExistence type="predicted"/>
<sequence length="167" mass="19147">MDIQYVIDDYSCMAYMMSYLSKPEHEMTEHLKSVVSDVKKRNVNERDEMKLIMQAYSKHREVSSQEAVARTCCLPLKKCTRNIVFVQTDDNALKMSHPMSRLKNMSPEAEEVWMSGVPEKYEEATKILRQLPKIRNLADMSQPTVLLTAFTGTAAFNILGKTLHAIL</sequence>
<dbReference type="Proteomes" id="UP000693946">
    <property type="component" value="Unassembled WGS sequence"/>
</dbReference>
<evidence type="ECO:0000313" key="2">
    <source>
        <dbReference type="Proteomes" id="UP000693946"/>
    </source>
</evidence>
<reference evidence="1 2" key="1">
    <citation type="journal article" date="2021" name="Sci. Rep.">
        <title>Chromosome anchoring in Senegalese sole (Solea senegalensis) reveals sex-associated markers and genome rearrangements in flatfish.</title>
        <authorList>
            <person name="Guerrero-Cozar I."/>
            <person name="Gomez-Garrido J."/>
            <person name="Berbel C."/>
            <person name="Martinez-Blanch J.F."/>
            <person name="Alioto T."/>
            <person name="Claros M.G."/>
            <person name="Gagnaire P.A."/>
            <person name="Manchado M."/>
        </authorList>
    </citation>
    <scope>NUCLEOTIDE SEQUENCE [LARGE SCALE GENOMIC DNA]</scope>
    <source>
        <strain evidence="1">Sse05_10M</strain>
    </source>
</reference>
<dbReference type="AlphaFoldDB" id="A0AAV6PBC9"/>
<keyword evidence="2" id="KW-1185">Reference proteome</keyword>
<dbReference type="EMBL" id="JAGKHQ010001534">
    <property type="protein sequence ID" value="KAG7454936.1"/>
    <property type="molecule type" value="Genomic_DNA"/>
</dbReference>